<evidence type="ECO:0000256" key="1">
    <source>
        <dbReference type="ARBA" id="ARBA00001946"/>
    </source>
</evidence>
<dbReference type="Pfam" id="PF00293">
    <property type="entry name" value="NUDIX"/>
    <property type="match status" value="1"/>
</dbReference>
<dbReference type="CDD" id="cd02883">
    <property type="entry name" value="NUDIX_Hydrolase"/>
    <property type="match status" value="1"/>
</dbReference>
<dbReference type="PANTHER" id="PTHR43046:SF16">
    <property type="entry name" value="ADP-RIBOSE PYROPHOSPHATASE YJHB-RELATED"/>
    <property type="match status" value="1"/>
</dbReference>
<evidence type="ECO:0000259" key="3">
    <source>
        <dbReference type="PROSITE" id="PS51462"/>
    </source>
</evidence>
<organism evidence="4 5">
    <name type="scientific">Paenibacillus medicaginis</name>
    <dbReference type="NCBI Taxonomy" id="1470560"/>
    <lineage>
        <taxon>Bacteria</taxon>
        <taxon>Bacillati</taxon>
        <taxon>Bacillota</taxon>
        <taxon>Bacilli</taxon>
        <taxon>Bacillales</taxon>
        <taxon>Paenibacillaceae</taxon>
        <taxon>Paenibacillus</taxon>
    </lineage>
</organism>
<keyword evidence="5" id="KW-1185">Reference proteome</keyword>
<reference evidence="4 5" key="1">
    <citation type="submission" date="2024-09" db="EMBL/GenBank/DDBJ databases">
        <title>Paenibacillus zeirhizospherea sp. nov., isolated from surface of the maize (Zea mays) roots in a horticulture field, Hungary.</title>
        <authorList>
            <person name="Marton D."/>
            <person name="Farkas M."/>
            <person name="Bedics A."/>
            <person name="Toth E."/>
            <person name="Tancsics A."/>
            <person name="Boka K."/>
            <person name="Marati G."/>
            <person name="Kriszt B."/>
            <person name="Cserhati M."/>
        </authorList>
    </citation>
    <scope>NUCLEOTIDE SEQUENCE [LARGE SCALE GENOMIC DNA]</scope>
    <source>
        <strain evidence="4 5">JCM 18446</strain>
    </source>
</reference>
<dbReference type="InterPro" id="IPR020084">
    <property type="entry name" value="NUDIX_hydrolase_CS"/>
</dbReference>
<dbReference type="EMBL" id="JBHIRY010000003">
    <property type="protein sequence ID" value="MFB5759814.1"/>
    <property type="molecule type" value="Genomic_DNA"/>
</dbReference>
<dbReference type="PANTHER" id="PTHR43046">
    <property type="entry name" value="GDP-MANNOSE MANNOSYL HYDROLASE"/>
    <property type="match status" value="1"/>
</dbReference>
<dbReference type="Proteomes" id="UP001580430">
    <property type="component" value="Unassembled WGS sequence"/>
</dbReference>
<dbReference type="InterPro" id="IPR015797">
    <property type="entry name" value="NUDIX_hydrolase-like_dom_sf"/>
</dbReference>
<evidence type="ECO:0000256" key="2">
    <source>
        <dbReference type="ARBA" id="ARBA00022801"/>
    </source>
</evidence>
<sequence>MLSRLIRALPRDWLVWMYKAVPFKRLKDYAVHRTQAKFLMSVLGVITDSTGRVMLLKHTYREQPWGIPGGWMEEEKPEEAMAREIREETGLSVKRLRLVKAIYGQKPDRVDLIFRGELDGSELGEKGFKSNSEISDMLLCRPGDWPEGLPEDQKKLITELLREER</sequence>
<dbReference type="GO" id="GO:0016787">
    <property type="term" value="F:hydrolase activity"/>
    <property type="evidence" value="ECO:0007669"/>
    <property type="project" value="UniProtKB-KW"/>
</dbReference>
<dbReference type="Gene3D" id="3.90.79.10">
    <property type="entry name" value="Nucleoside Triphosphate Pyrophosphohydrolase"/>
    <property type="match status" value="1"/>
</dbReference>
<protein>
    <submittedName>
        <fullName evidence="4">NUDIX hydrolase</fullName>
    </submittedName>
</protein>
<dbReference type="InterPro" id="IPR000086">
    <property type="entry name" value="NUDIX_hydrolase_dom"/>
</dbReference>
<name>A0ABV5BWZ9_9BACL</name>
<gene>
    <name evidence="4" type="ORF">ACE5LO_05350</name>
</gene>
<dbReference type="SUPFAM" id="SSF55811">
    <property type="entry name" value="Nudix"/>
    <property type="match status" value="1"/>
</dbReference>
<comment type="cofactor">
    <cofactor evidence="1">
        <name>Mg(2+)</name>
        <dbReference type="ChEBI" id="CHEBI:18420"/>
    </cofactor>
</comment>
<keyword evidence="2 4" id="KW-0378">Hydrolase</keyword>
<evidence type="ECO:0000313" key="4">
    <source>
        <dbReference type="EMBL" id="MFB5759814.1"/>
    </source>
</evidence>
<accession>A0ABV5BWZ9</accession>
<feature type="domain" description="Nudix hydrolase" evidence="3">
    <location>
        <begin position="36"/>
        <end position="163"/>
    </location>
</feature>
<dbReference type="PROSITE" id="PS00893">
    <property type="entry name" value="NUDIX_BOX"/>
    <property type="match status" value="1"/>
</dbReference>
<evidence type="ECO:0000313" key="5">
    <source>
        <dbReference type="Proteomes" id="UP001580430"/>
    </source>
</evidence>
<dbReference type="RefSeq" id="WP_375518991.1">
    <property type="nucleotide sequence ID" value="NZ_JBHIRY010000003.1"/>
</dbReference>
<dbReference type="PROSITE" id="PS51462">
    <property type="entry name" value="NUDIX"/>
    <property type="match status" value="1"/>
</dbReference>
<proteinExistence type="predicted"/>
<comment type="caution">
    <text evidence="4">The sequence shown here is derived from an EMBL/GenBank/DDBJ whole genome shotgun (WGS) entry which is preliminary data.</text>
</comment>